<dbReference type="Pfam" id="PF10411">
    <property type="entry name" value="DsbC_N"/>
    <property type="match status" value="1"/>
</dbReference>
<keyword evidence="4 7" id="KW-0574">Periplasm</keyword>
<dbReference type="PANTHER" id="PTHR35272">
    <property type="entry name" value="THIOL:DISULFIDE INTERCHANGE PROTEIN DSBC-RELATED"/>
    <property type="match status" value="1"/>
</dbReference>
<evidence type="ECO:0000256" key="6">
    <source>
        <dbReference type="ARBA" id="ARBA00023284"/>
    </source>
</evidence>
<dbReference type="Gene3D" id="3.40.30.10">
    <property type="entry name" value="Glutaredoxin"/>
    <property type="match status" value="1"/>
</dbReference>
<evidence type="ECO:0000313" key="11">
    <source>
        <dbReference type="Proteomes" id="UP000838672"/>
    </source>
</evidence>
<dbReference type="CDD" id="cd03020">
    <property type="entry name" value="DsbA_DsbC_DsbG"/>
    <property type="match status" value="1"/>
</dbReference>
<dbReference type="InterPro" id="IPR051470">
    <property type="entry name" value="Thiol:disulfide_interchange"/>
</dbReference>
<dbReference type="SUPFAM" id="SSF52833">
    <property type="entry name" value="Thioredoxin-like"/>
    <property type="match status" value="1"/>
</dbReference>
<keyword evidence="11" id="KW-1185">Reference proteome</keyword>
<feature type="chain" id="PRO_5044964347" description="Thiol:disulfide interchange protein" evidence="7">
    <location>
        <begin position="22"/>
        <end position="232"/>
    </location>
</feature>
<evidence type="ECO:0000256" key="1">
    <source>
        <dbReference type="ARBA" id="ARBA00004418"/>
    </source>
</evidence>
<dbReference type="PANTHER" id="PTHR35272:SF3">
    <property type="entry name" value="THIOL:DISULFIDE INTERCHANGE PROTEIN DSBC"/>
    <property type="match status" value="1"/>
</dbReference>
<proteinExistence type="inferred from homology"/>
<comment type="function">
    <text evidence="7">Required for disulfide bond formation in some periplasmic proteins. Acts by transferring its disulfide bond to other proteins and is reduced in the process.</text>
</comment>
<dbReference type="RefSeq" id="WP_237464645.1">
    <property type="nucleotide sequence ID" value="NZ_CAKLDI010000001.1"/>
</dbReference>
<organism evidence="10 11">
    <name type="scientific">Vibrio stylophorae</name>
    <dbReference type="NCBI Taxonomy" id="659351"/>
    <lineage>
        <taxon>Bacteria</taxon>
        <taxon>Pseudomonadati</taxon>
        <taxon>Pseudomonadota</taxon>
        <taxon>Gammaproteobacteria</taxon>
        <taxon>Vibrionales</taxon>
        <taxon>Vibrionaceae</taxon>
        <taxon>Vibrio</taxon>
    </lineage>
</organism>
<dbReference type="NCBIfam" id="NF008129">
    <property type="entry name" value="PRK10877.1"/>
    <property type="match status" value="1"/>
</dbReference>
<comment type="similarity">
    <text evidence="2 7">Belongs to the thioredoxin family. DsbC subfamily.</text>
</comment>
<dbReference type="Gene3D" id="3.10.450.70">
    <property type="entry name" value="Disulphide bond isomerase, DsbC/G, N-terminal"/>
    <property type="match status" value="1"/>
</dbReference>
<dbReference type="InterPro" id="IPR009094">
    <property type="entry name" value="DiS-bond_isomerase_DsbC/G_N_sf"/>
</dbReference>
<evidence type="ECO:0000256" key="4">
    <source>
        <dbReference type="ARBA" id="ARBA00022764"/>
    </source>
</evidence>
<dbReference type="EMBL" id="CAKLDI010000001">
    <property type="protein sequence ID" value="CAH0532676.1"/>
    <property type="molecule type" value="Genomic_DNA"/>
</dbReference>
<evidence type="ECO:0000259" key="9">
    <source>
        <dbReference type="Pfam" id="PF13098"/>
    </source>
</evidence>
<feature type="domain" description="Disulphide bond isomerase DsbC/G N-terminal" evidence="8">
    <location>
        <begin position="19"/>
        <end position="77"/>
    </location>
</feature>
<feature type="domain" description="Thioredoxin-like fold" evidence="9">
    <location>
        <begin position="104"/>
        <end position="229"/>
    </location>
</feature>
<gene>
    <name evidence="10" type="primary">dsbC</name>
    <name evidence="10" type="ORF">VST7929_00517</name>
</gene>
<comment type="caution">
    <text evidence="10">The sequence shown here is derived from an EMBL/GenBank/DDBJ whole genome shotgun (WGS) entry which is preliminary data.</text>
</comment>
<evidence type="ECO:0000313" key="10">
    <source>
        <dbReference type="EMBL" id="CAH0532676.1"/>
    </source>
</evidence>
<evidence type="ECO:0000256" key="7">
    <source>
        <dbReference type="RuleBase" id="RU364038"/>
    </source>
</evidence>
<feature type="signal peptide" evidence="7">
    <location>
        <begin position="1"/>
        <end position="21"/>
    </location>
</feature>
<keyword evidence="3 7" id="KW-0732">Signal</keyword>
<evidence type="ECO:0000256" key="5">
    <source>
        <dbReference type="ARBA" id="ARBA00023157"/>
    </source>
</evidence>
<evidence type="ECO:0000259" key="8">
    <source>
        <dbReference type="Pfam" id="PF10411"/>
    </source>
</evidence>
<keyword evidence="6 7" id="KW-0676">Redox-active center</keyword>
<dbReference type="InterPro" id="IPR033954">
    <property type="entry name" value="DiS-bond_Isoase_DsbC/G"/>
</dbReference>
<evidence type="ECO:0000256" key="2">
    <source>
        <dbReference type="ARBA" id="ARBA00009813"/>
    </source>
</evidence>
<protein>
    <recommendedName>
        <fullName evidence="7">Thiol:disulfide interchange protein</fullName>
    </recommendedName>
</protein>
<dbReference type="Proteomes" id="UP000838672">
    <property type="component" value="Unassembled WGS sequence"/>
</dbReference>
<dbReference type="SUPFAM" id="SSF54423">
    <property type="entry name" value="DsbC/DsbG N-terminal domain-like"/>
    <property type="match status" value="1"/>
</dbReference>
<comment type="subcellular location">
    <subcellularLocation>
        <location evidence="1 7">Periplasm</location>
    </subcellularLocation>
</comment>
<dbReference type="InterPro" id="IPR018950">
    <property type="entry name" value="DiS-bond_isomerase_DsbC/G_N"/>
</dbReference>
<dbReference type="InterPro" id="IPR036249">
    <property type="entry name" value="Thioredoxin-like_sf"/>
</dbReference>
<evidence type="ECO:0000256" key="3">
    <source>
        <dbReference type="ARBA" id="ARBA00022729"/>
    </source>
</evidence>
<accession>A0ABM8ZS03</accession>
<name>A0ABM8ZS03_9VIBR</name>
<dbReference type="InterPro" id="IPR012336">
    <property type="entry name" value="Thioredoxin-like_fold"/>
</dbReference>
<sequence length="232" mass="24830">MLRRTLTGIALTLSFVLPAHADDAAIQTQFAKLGLNVESVQASPVAGLKLVATDQGIFYASDDGQYFIHGKMFKIGETGITDVAAAVVKKQLEALLPTAIVYKAPKEKYAITVFTDTSCGYCQKLHQELQDYLDAGITVRYLAYPRHGVDSQTGHLLSNIWCAKDPAQAMTDGKAGKAVAGDGKSCLDIIAKHYQFGAQVGVNGTPAVLLDDGTLLPGYRPANAMLQVLQSR</sequence>
<reference evidence="10" key="1">
    <citation type="submission" date="2021-11" db="EMBL/GenBank/DDBJ databases">
        <authorList>
            <person name="Rodrigo-Torres L."/>
            <person name="Arahal R. D."/>
            <person name="Lucena T."/>
        </authorList>
    </citation>
    <scope>NUCLEOTIDE SEQUENCE</scope>
    <source>
        <strain evidence="10">CECT 7929</strain>
    </source>
</reference>
<keyword evidence="5" id="KW-1015">Disulfide bond</keyword>
<dbReference type="Pfam" id="PF13098">
    <property type="entry name" value="Thioredoxin_2"/>
    <property type="match status" value="1"/>
</dbReference>